<organism evidence="3 4">
    <name type="scientific">Tardiphaga alba</name>
    <dbReference type="NCBI Taxonomy" id="340268"/>
    <lineage>
        <taxon>Bacteria</taxon>
        <taxon>Pseudomonadati</taxon>
        <taxon>Pseudomonadota</taxon>
        <taxon>Alphaproteobacteria</taxon>
        <taxon>Hyphomicrobiales</taxon>
        <taxon>Nitrobacteraceae</taxon>
        <taxon>Tardiphaga</taxon>
    </lineage>
</organism>
<dbReference type="InterPro" id="IPR029060">
    <property type="entry name" value="PIN-like_dom_sf"/>
</dbReference>
<dbReference type="InterPro" id="IPR002716">
    <property type="entry name" value="PIN_dom"/>
</dbReference>
<dbReference type="SUPFAM" id="SSF88723">
    <property type="entry name" value="PIN domain-like"/>
    <property type="match status" value="1"/>
</dbReference>
<evidence type="ECO:0000259" key="1">
    <source>
        <dbReference type="Pfam" id="PF13470"/>
    </source>
</evidence>
<dbReference type="Proteomes" id="UP000682843">
    <property type="component" value="Chromosome"/>
</dbReference>
<dbReference type="Pfam" id="PF13470">
    <property type="entry name" value="PIN_3"/>
    <property type="match status" value="1"/>
</dbReference>
<dbReference type="EMBL" id="CP036498">
    <property type="protein sequence ID" value="QUS37507.1"/>
    <property type="molecule type" value="Genomic_DNA"/>
</dbReference>
<keyword evidence="4" id="KW-1185">Reference proteome</keyword>
<evidence type="ECO:0000313" key="3">
    <source>
        <dbReference type="EMBL" id="QUS37507.1"/>
    </source>
</evidence>
<evidence type="ECO:0000259" key="2">
    <source>
        <dbReference type="Pfam" id="PF26343"/>
    </source>
</evidence>
<gene>
    <name evidence="3" type="ORF">RPMA_00445</name>
</gene>
<evidence type="ECO:0000313" key="4">
    <source>
        <dbReference type="Proteomes" id="UP000682843"/>
    </source>
</evidence>
<feature type="domain" description="VapC50 C-terminal" evidence="2">
    <location>
        <begin position="137"/>
        <end position="191"/>
    </location>
</feature>
<reference evidence="3 4" key="1">
    <citation type="submission" date="2019-02" db="EMBL/GenBank/DDBJ databases">
        <title>Emended description of the genus Rhodopseudomonas and description of Rhodopseudomonas albus sp. nov., a non-phototrophic, heavy-metal-tolerant bacterium isolated from garden soil.</title>
        <authorList>
            <person name="Bao Z."/>
            <person name="Cao W.W."/>
            <person name="Sato Y."/>
            <person name="Nishizawa T."/>
            <person name="Zhao J."/>
            <person name="Guo Y."/>
            <person name="Ohta H."/>
        </authorList>
    </citation>
    <scope>NUCLEOTIDE SEQUENCE [LARGE SCALE GENOMIC DNA]</scope>
    <source>
        <strain evidence="3 4">SK50-23</strain>
    </source>
</reference>
<dbReference type="Pfam" id="PF26343">
    <property type="entry name" value="VapC50_C"/>
    <property type="match status" value="1"/>
</dbReference>
<sequence>MFANRFTAFIDACSLAGALKRNLLLTLAEAEFFRLRWSAKVLDETEAAIEKILIRKGVTDAGDRANRARGFMEAAFEEACVGDYDQLLSVCATLPDPNDAHVVAAALKTRAAMIVTENLKDFPDDILGALNIEARSADAFIADTIALDPGRAVAAIRTMRLRLKKPEKTPDVLLLDMEAEGLVETVDILRPHVQSL</sequence>
<accession>A0ABX8A333</accession>
<protein>
    <submittedName>
        <fullName evidence="3">PIN domain-containing protein</fullName>
    </submittedName>
</protein>
<name>A0ABX8A333_9BRAD</name>
<dbReference type="InterPro" id="IPR058652">
    <property type="entry name" value="VapC50_C"/>
</dbReference>
<feature type="domain" description="PIN" evidence="1">
    <location>
        <begin position="20"/>
        <end position="119"/>
    </location>
</feature>
<dbReference type="RefSeq" id="WP_211910994.1">
    <property type="nucleotide sequence ID" value="NZ_CP036498.1"/>
</dbReference>
<proteinExistence type="predicted"/>